<dbReference type="SUPFAM" id="SSF54292">
    <property type="entry name" value="2Fe-2S ferredoxin-like"/>
    <property type="match status" value="1"/>
</dbReference>
<evidence type="ECO:0000313" key="2">
    <source>
        <dbReference type="EMBL" id="MBE9223129.1"/>
    </source>
</evidence>
<dbReference type="CDD" id="cd00207">
    <property type="entry name" value="fer2"/>
    <property type="match status" value="1"/>
</dbReference>
<reference evidence="2 3" key="1">
    <citation type="submission" date="2020-10" db="EMBL/GenBank/DDBJ databases">
        <authorList>
            <person name="Castelo-Branco R."/>
            <person name="Eusebio N."/>
            <person name="Adriana R."/>
            <person name="Vieira A."/>
            <person name="Brugerolle De Fraissinette N."/>
            <person name="Rezende De Castro R."/>
            <person name="Schneider M.P."/>
            <person name="Vasconcelos V."/>
            <person name="Leao P.N."/>
        </authorList>
    </citation>
    <scope>NUCLEOTIDE SEQUENCE [LARGE SCALE GENOMIC DNA]</scope>
    <source>
        <strain evidence="2 3">LEGE 03274</strain>
    </source>
</reference>
<evidence type="ECO:0000313" key="3">
    <source>
        <dbReference type="Proteomes" id="UP000654604"/>
    </source>
</evidence>
<dbReference type="Gene3D" id="3.10.20.30">
    <property type="match status" value="1"/>
</dbReference>
<sequence>MPMVEFQGKKIHCQVGDNLRQVLLKNDAPLYNGKAKYINCMGIGSCGTCAVQILGEVNSPNWKDKARRFLWPHSPEKDLRLACQTKVLGDIKVIKYAGFWGEKTHF</sequence>
<dbReference type="InterPro" id="IPR012675">
    <property type="entry name" value="Beta-grasp_dom_sf"/>
</dbReference>
<organism evidence="2 3">
    <name type="scientific">Cyanobacterium stanieri LEGE 03274</name>
    <dbReference type="NCBI Taxonomy" id="1828756"/>
    <lineage>
        <taxon>Bacteria</taxon>
        <taxon>Bacillati</taxon>
        <taxon>Cyanobacteriota</taxon>
        <taxon>Cyanophyceae</taxon>
        <taxon>Oscillatoriophycideae</taxon>
        <taxon>Chroococcales</taxon>
        <taxon>Geminocystaceae</taxon>
        <taxon>Cyanobacterium</taxon>
    </lineage>
</organism>
<proteinExistence type="predicted"/>
<dbReference type="Pfam" id="PF00111">
    <property type="entry name" value="Fer2"/>
    <property type="match status" value="1"/>
</dbReference>
<dbReference type="EMBL" id="JADEWC010000023">
    <property type="protein sequence ID" value="MBE9223129.1"/>
    <property type="molecule type" value="Genomic_DNA"/>
</dbReference>
<gene>
    <name evidence="2" type="ORF">IQ215_10525</name>
</gene>
<evidence type="ECO:0000259" key="1">
    <source>
        <dbReference type="Pfam" id="PF00111"/>
    </source>
</evidence>
<dbReference type="InterPro" id="IPR001041">
    <property type="entry name" value="2Fe-2S_ferredoxin-type"/>
</dbReference>
<comment type="caution">
    <text evidence="2">The sequence shown here is derived from an EMBL/GenBank/DDBJ whole genome shotgun (WGS) entry which is preliminary data.</text>
</comment>
<accession>A0ABR9V8H4</accession>
<feature type="domain" description="2Fe-2S ferredoxin-type" evidence="1">
    <location>
        <begin position="9"/>
        <end position="87"/>
    </location>
</feature>
<name>A0ABR9V8H4_9CHRO</name>
<dbReference type="RefSeq" id="WP_193801268.1">
    <property type="nucleotide sequence ID" value="NZ_JADEWC010000023.1"/>
</dbReference>
<dbReference type="InterPro" id="IPR036010">
    <property type="entry name" value="2Fe-2S_ferredoxin-like_sf"/>
</dbReference>
<keyword evidence="3" id="KW-1185">Reference proteome</keyword>
<protein>
    <submittedName>
        <fullName evidence="2">(2Fe-2S)-binding protein</fullName>
    </submittedName>
</protein>
<dbReference type="Proteomes" id="UP000654604">
    <property type="component" value="Unassembled WGS sequence"/>
</dbReference>